<dbReference type="InterPro" id="IPR036942">
    <property type="entry name" value="Beta-barrel_TonB_sf"/>
</dbReference>
<evidence type="ECO:0000256" key="5">
    <source>
        <dbReference type="ARBA" id="ARBA00023077"/>
    </source>
</evidence>
<evidence type="ECO:0000256" key="4">
    <source>
        <dbReference type="ARBA" id="ARBA00022692"/>
    </source>
</evidence>
<evidence type="ECO:0000313" key="12">
    <source>
        <dbReference type="EMBL" id="RDB05090.1"/>
    </source>
</evidence>
<dbReference type="Gene3D" id="2.60.40.1120">
    <property type="entry name" value="Carboxypeptidase-like, regulatory domain"/>
    <property type="match status" value="1"/>
</dbReference>
<feature type="domain" description="TonB-dependent receptor plug" evidence="11">
    <location>
        <begin position="117"/>
        <end position="236"/>
    </location>
</feature>
<dbReference type="NCBIfam" id="TIGR04057">
    <property type="entry name" value="SusC_RagA_signa"/>
    <property type="match status" value="1"/>
</dbReference>
<keyword evidence="5 9" id="KW-0798">TonB box</keyword>
<keyword evidence="3 8" id="KW-1134">Transmembrane beta strand</keyword>
<dbReference type="EMBL" id="QPIW01000012">
    <property type="protein sequence ID" value="RDB05090.1"/>
    <property type="molecule type" value="Genomic_DNA"/>
</dbReference>
<protein>
    <submittedName>
        <fullName evidence="12">SusC/RagA family TonB-linked outer membrane protein</fullName>
    </submittedName>
</protein>
<evidence type="ECO:0000259" key="10">
    <source>
        <dbReference type="Pfam" id="PF00593"/>
    </source>
</evidence>
<dbReference type="Gene3D" id="2.170.130.10">
    <property type="entry name" value="TonB-dependent receptor, plug domain"/>
    <property type="match status" value="1"/>
</dbReference>
<organism evidence="12 13">
    <name type="scientific">Runella aurantiaca</name>
    <dbReference type="NCBI Taxonomy" id="2282308"/>
    <lineage>
        <taxon>Bacteria</taxon>
        <taxon>Pseudomonadati</taxon>
        <taxon>Bacteroidota</taxon>
        <taxon>Cytophagia</taxon>
        <taxon>Cytophagales</taxon>
        <taxon>Spirosomataceae</taxon>
        <taxon>Runella</taxon>
    </lineage>
</organism>
<dbReference type="SUPFAM" id="SSF49464">
    <property type="entry name" value="Carboxypeptidase regulatory domain-like"/>
    <property type="match status" value="1"/>
</dbReference>
<evidence type="ECO:0000256" key="2">
    <source>
        <dbReference type="ARBA" id="ARBA00022448"/>
    </source>
</evidence>
<dbReference type="InterPro" id="IPR012910">
    <property type="entry name" value="Plug_dom"/>
</dbReference>
<feature type="domain" description="TonB-dependent receptor-like beta-barrel" evidence="10">
    <location>
        <begin position="433"/>
        <end position="882"/>
    </location>
</feature>
<evidence type="ECO:0000256" key="1">
    <source>
        <dbReference type="ARBA" id="ARBA00004571"/>
    </source>
</evidence>
<dbReference type="InterPro" id="IPR000531">
    <property type="entry name" value="Beta-barrel_TonB"/>
</dbReference>
<dbReference type="InterPro" id="IPR023997">
    <property type="entry name" value="TonB-dep_OMP_SusC/RagA_CS"/>
</dbReference>
<dbReference type="RefSeq" id="WP_114462087.1">
    <property type="nucleotide sequence ID" value="NZ_QPIW01000012.1"/>
</dbReference>
<comment type="similarity">
    <text evidence="8 9">Belongs to the TonB-dependent receptor family.</text>
</comment>
<accession>A0A369I879</accession>
<dbReference type="AlphaFoldDB" id="A0A369I879"/>
<dbReference type="Gene3D" id="2.40.170.20">
    <property type="entry name" value="TonB-dependent receptor, beta-barrel domain"/>
    <property type="match status" value="1"/>
</dbReference>
<keyword evidence="13" id="KW-1185">Reference proteome</keyword>
<evidence type="ECO:0000313" key="13">
    <source>
        <dbReference type="Proteomes" id="UP000253141"/>
    </source>
</evidence>
<evidence type="ECO:0000256" key="3">
    <source>
        <dbReference type="ARBA" id="ARBA00022452"/>
    </source>
</evidence>
<keyword evidence="4 8" id="KW-0812">Transmembrane</keyword>
<evidence type="ECO:0000256" key="8">
    <source>
        <dbReference type="PROSITE-ProRule" id="PRU01360"/>
    </source>
</evidence>
<dbReference type="OrthoDB" id="9768177at2"/>
<dbReference type="InterPro" id="IPR039426">
    <property type="entry name" value="TonB-dep_rcpt-like"/>
</dbReference>
<name>A0A369I879_9BACT</name>
<evidence type="ECO:0000256" key="6">
    <source>
        <dbReference type="ARBA" id="ARBA00023136"/>
    </source>
</evidence>
<dbReference type="SUPFAM" id="SSF56935">
    <property type="entry name" value="Porins"/>
    <property type="match status" value="1"/>
</dbReference>
<dbReference type="Pfam" id="PF00593">
    <property type="entry name" value="TonB_dep_Rec_b-barrel"/>
    <property type="match status" value="1"/>
</dbReference>
<dbReference type="PROSITE" id="PS52016">
    <property type="entry name" value="TONB_DEPENDENT_REC_3"/>
    <property type="match status" value="1"/>
</dbReference>
<dbReference type="Pfam" id="PF13715">
    <property type="entry name" value="CarbopepD_reg_2"/>
    <property type="match status" value="1"/>
</dbReference>
<dbReference type="InterPro" id="IPR023996">
    <property type="entry name" value="TonB-dep_OMP_SusC/RagA"/>
</dbReference>
<evidence type="ECO:0000256" key="9">
    <source>
        <dbReference type="RuleBase" id="RU003357"/>
    </source>
</evidence>
<keyword evidence="7 8" id="KW-0998">Cell outer membrane</keyword>
<comment type="caution">
    <text evidence="12">The sequence shown here is derived from an EMBL/GenBank/DDBJ whole genome shotgun (WGS) entry which is preliminary data.</text>
</comment>
<dbReference type="NCBIfam" id="TIGR04056">
    <property type="entry name" value="OMP_RagA_SusC"/>
    <property type="match status" value="1"/>
</dbReference>
<dbReference type="InterPro" id="IPR008969">
    <property type="entry name" value="CarboxyPept-like_regulatory"/>
</dbReference>
<sequence length="1075" mass="116923">MKCSLLILLLGFIGISTYGQTRKITGKITDAENGSVLPGVNVLLKGTNTGANSDSEGNFALSVPSGGGILVVSFIGMSTQELPIGDQSNFLIKLKTDTKQLMEVTVTALGFEQNKDIQGATSSKVTGVAIARTGETGVINGLAGRAAGVQISRSSGDPGAGSYIQIRGQSTITGDNQPLVIIDGIPMSNSSIGESAGGVRQQSRLNDLNPNDIADVQILKGAAAASLWGSRAANGVMVITTKKGRNSNKVDISFSSSVSIDKVNLLHPMQDKYGQGVNGVFSPTASNSWGDKIENRSGAADEFNTTGQYFEALDGTKHYPITKKNSKETYNDQRINQVFRTGYFVDNNVSLSGGNEQGTYYLSVGDLNQKGIIRGQSDYRRTTFRLNADRKFGDMLSLSTKTSYVKSKSNRIQTGSNVNGLYLGMVRTPPDFDDTDYKGYYYSSPTAAPILRQRSYRRYLGNDNPIYDSPLWVINELQNPTLVDRFITATEISFKPQKWFELKARGGVDSYTDTRKSYYPVGSAGSAFTGSYTEEMFKETELNFDVIARAVKDITPNISGTYILGWNVNNRDFLNLGYSMVNFLIPNGPMDASNSTAANRTPFDEERRIRTTRLYSTANFGFYDQVYLNLGAAAESGSPFGEKTDRTFLYPSVDVAWQFTKLDPLREIGWLSFGKLRGSYGVVGVQPQPYRSTTDFVTAEFSGGWGGTASGVAYGNGAFVQSSQQGDAFLRPERKTEWEIGSDMRFFRDRLSLGFTYYRNTIKDLLLEVAAAPSTGFTSRYTNAGTMSNKGWEGEVSAEVFRQGALDIQLIGNISQNINRVEDLAGTDQIVLGGFSTLTSSVAKVGYSLSALYGGTYLRKADGSLDLNANGFPQLAPTYGVIGDPNPKYRAGFGTNVNYKNFSLNVLFETFQGSTFAPNTQSVLYNFGTHADVGNEVTIPAGGLKNYDGKMFEAGSAVRGNIQDFGAGPVLLDQAWYTTLGQGFSALQEQFMVDGSWTRLREATLAYNWRSPWLKEKLKLGSISVSATGRNLLLWTDVVGIDPETSLNGTGNGRGQDYFNNPGSKSVVFSVRINY</sequence>
<keyword evidence="6 8" id="KW-0472">Membrane</keyword>
<keyword evidence="2 8" id="KW-0813">Transport</keyword>
<comment type="subcellular location">
    <subcellularLocation>
        <location evidence="1 8">Cell outer membrane</location>
        <topology evidence="1 8">Multi-pass membrane protein</topology>
    </subcellularLocation>
</comment>
<gene>
    <name evidence="12" type="ORF">DVG78_15870</name>
</gene>
<reference evidence="12 13" key="1">
    <citation type="submission" date="2018-07" db="EMBL/GenBank/DDBJ databases">
        <title>Genome analysis of Runella aurantiaca.</title>
        <authorList>
            <person name="Yang X."/>
        </authorList>
    </citation>
    <scope>NUCLEOTIDE SEQUENCE [LARGE SCALE GENOMIC DNA]</scope>
    <source>
        <strain evidence="12 13">YX9</strain>
    </source>
</reference>
<evidence type="ECO:0000256" key="7">
    <source>
        <dbReference type="ARBA" id="ARBA00023237"/>
    </source>
</evidence>
<evidence type="ECO:0000259" key="11">
    <source>
        <dbReference type="Pfam" id="PF07715"/>
    </source>
</evidence>
<proteinExistence type="inferred from homology"/>
<dbReference type="Proteomes" id="UP000253141">
    <property type="component" value="Unassembled WGS sequence"/>
</dbReference>
<dbReference type="Pfam" id="PF07715">
    <property type="entry name" value="Plug"/>
    <property type="match status" value="1"/>
</dbReference>
<dbReference type="InterPro" id="IPR037066">
    <property type="entry name" value="Plug_dom_sf"/>
</dbReference>
<dbReference type="GO" id="GO:0009279">
    <property type="term" value="C:cell outer membrane"/>
    <property type="evidence" value="ECO:0007669"/>
    <property type="project" value="UniProtKB-SubCell"/>
</dbReference>